<accession>A0A232ELA8</accession>
<gene>
    <name evidence="1" type="ORF">TSAR_009654</name>
</gene>
<comment type="caution">
    <text evidence="1">The sequence shown here is derived from an EMBL/GenBank/DDBJ whole genome shotgun (WGS) entry which is preliminary data.</text>
</comment>
<dbReference type="Proteomes" id="UP000215335">
    <property type="component" value="Unassembled WGS sequence"/>
</dbReference>
<evidence type="ECO:0000313" key="2">
    <source>
        <dbReference type="Proteomes" id="UP000215335"/>
    </source>
</evidence>
<proteinExistence type="predicted"/>
<reference evidence="1 2" key="1">
    <citation type="journal article" date="2017" name="Curr. Biol.">
        <title>The Evolution of Venom by Co-option of Single-Copy Genes.</title>
        <authorList>
            <person name="Martinson E.O."/>
            <person name="Mrinalini"/>
            <person name="Kelkar Y.D."/>
            <person name="Chang C.H."/>
            <person name="Werren J.H."/>
        </authorList>
    </citation>
    <scope>NUCLEOTIDE SEQUENCE [LARGE SCALE GENOMIC DNA]</scope>
    <source>
        <strain evidence="1 2">Alberta</strain>
        <tissue evidence="1">Whole body</tissue>
    </source>
</reference>
<organism evidence="1 2">
    <name type="scientific">Trichomalopsis sarcophagae</name>
    <dbReference type="NCBI Taxonomy" id="543379"/>
    <lineage>
        <taxon>Eukaryota</taxon>
        <taxon>Metazoa</taxon>
        <taxon>Ecdysozoa</taxon>
        <taxon>Arthropoda</taxon>
        <taxon>Hexapoda</taxon>
        <taxon>Insecta</taxon>
        <taxon>Pterygota</taxon>
        <taxon>Neoptera</taxon>
        <taxon>Endopterygota</taxon>
        <taxon>Hymenoptera</taxon>
        <taxon>Apocrita</taxon>
        <taxon>Proctotrupomorpha</taxon>
        <taxon>Chalcidoidea</taxon>
        <taxon>Pteromalidae</taxon>
        <taxon>Pteromalinae</taxon>
        <taxon>Trichomalopsis</taxon>
    </lineage>
</organism>
<name>A0A232ELA8_9HYME</name>
<dbReference type="AlphaFoldDB" id="A0A232ELA8"/>
<dbReference type="EMBL" id="NNAY01003592">
    <property type="protein sequence ID" value="OXU19135.1"/>
    <property type="molecule type" value="Genomic_DNA"/>
</dbReference>
<keyword evidence="2" id="KW-1185">Reference proteome</keyword>
<protein>
    <submittedName>
        <fullName evidence="1">Uncharacterized protein</fullName>
    </submittedName>
</protein>
<sequence>MAAKQKVTYWDKRAPGVRRRRSYEAYSFPTARMKADRKPKVKVLRPVREGRRIHASRGSDCSIASMPQEVSKGSEEMVLSTISFTKNLKATKLPQEILWVLYQVSFKLDCGLSTSSRLLKGTRQYKENQNPNNVKFFRPVRPEKTKRKSTKPPSLVTPTIINVVPENMSKINCSSNRHQNMPLLDEESPKTNFISDFYEYFESNLIQKLSYTNVIGD</sequence>
<evidence type="ECO:0000313" key="1">
    <source>
        <dbReference type="EMBL" id="OXU19135.1"/>
    </source>
</evidence>